<dbReference type="PANTHER" id="PTHR33384:SF1">
    <property type="entry name" value="EXPRESSED PROTEIN"/>
    <property type="match status" value="1"/>
</dbReference>
<name>A0AAD4INR3_PERFH</name>
<organism evidence="1 2">
    <name type="scientific">Perilla frutescens var. hirtella</name>
    <name type="common">Perilla citriodora</name>
    <name type="synonym">Perilla setoyensis</name>
    <dbReference type="NCBI Taxonomy" id="608512"/>
    <lineage>
        <taxon>Eukaryota</taxon>
        <taxon>Viridiplantae</taxon>
        <taxon>Streptophyta</taxon>
        <taxon>Embryophyta</taxon>
        <taxon>Tracheophyta</taxon>
        <taxon>Spermatophyta</taxon>
        <taxon>Magnoliopsida</taxon>
        <taxon>eudicotyledons</taxon>
        <taxon>Gunneridae</taxon>
        <taxon>Pentapetalae</taxon>
        <taxon>asterids</taxon>
        <taxon>lamiids</taxon>
        <taxon>Lamiales</taxon>
        <taxon>Lamiaceae</taxon>
        <taxon>Nepetoideae</taxon>
        <taxon>Elsholtzieae</taxon>
        <taxon>Perilla</taxon>
    </lineage>
</organism>
<evidence type="ECO:0000313" key="1">
    <source>
        <dbReference type="EMBL" id="KAH6755959.1"/>
    </source>
</evidence>
<dbReference type="AlphaFoldDB" id="A0AAD4INR3"/>
<protein>
    <submittedName>
        <fullName evidence="1">Uncharacterized protein</fullName>
    </submittedName>
</protein>
<accession>A0AAD4INR3</accession>
<evidence type="ECO:0000313" key="2">
    <source>
        <dbReference type="Proteomes" id="UP001190926"/>
    </source>
</evidence>
<dbReference type="EMBL" id="SDAM02029574">
    <property type="protein sequence ID" value="KAH6755959.1"/>
    <property type="molecule type" value="Genomic_DNA"/>
</dbReference>
<dbReference type="Proteomes" id="UP001190926">
    <property type="component" value="Unassembled WGS sequence"/>
</dbReference>
<sequence>MDCCEDPMAMCRVVCPKPRRVSPPKLINTVTSLAPSRFHIRNDAESSNDGVELLGLIFRQDPSWSGGPFLLGSPPCRSQNPVVQDADFGVDNRLTES</sequence>
<proteinExistence type="predicted"/>
<comment type="caution">
    <text evidence="1">The sequence shown here is derived from an EMBL/GenBank/DDBJ whole genome shotgun (WGS) entry which is preliminary data.</text>
</comment>
<reference evidence="1 2" key="1">
    <citation type="journal article" date="2021" name="Nat. Commun.">
        <title>Incipient diploidization of the medicinal plant Perilla within 10,000 years.</title>
        <authorList>
            <person name="Zhang Y."/>
            <person name="Shen Q."/>
            <person name="Leng L."/>
            <person name="Zhang D."/>
            <person name="Chen S."/>
            <person name="Shi Y."/>
            <person name="Ning Z."/>
            <person name="Chen S."/>
        </authorList>
    </citation>
    <scope>NUCLEOTIDE SEQUENCE [LARGE SCALE GENOMIC DNA]</scope>
    <source>
        <strain evidence="2">cv. PC099</strain>
    </source>
</reference>
<dbReference type="PANTHER" id="PTHR33384">
    <property type="entry name" value="EXPRESSED PROTEIN"/>
    <property type="match status" value="1"/>
</dbReference>
<gene>
    <name evidence="1" type="ORF">C2S53_007085</name>
</gene>
<keyword evidence="2" id="KW-1185">Reference proteome</keyword>